<sequence length="260" mass="28962">MLRFETAWIHIQLLFSQANLLHIMTNHRLHTAQADQMLGQPEPAKVQTVINTVMPTLFQMPTSTALHITIIRFAPILEDTSTTKRYLDHEEEHTTHASTKRPMAVTRKMPSLAIVHTAPTRAVKAALQPRSHVRPTMSAMSAKHICSITADRWDTRTYKTSTATDRQRPLCVDSRVKNARRNRLGLTMLSGMSDDNPITTSPGANPVTTGGVKKASATPEMKRWSTNITMMVAAVVHFAENEATSDLSFFITASVSRLLH</sequence>
<organism evidence="2 3">
    <name type="scientific">Ophiobolus disseminans</name>
    <dbReference type="NCBI Taxonomy" id="1469910"/>
    <lineage>
        <taxon>Eukaryota</taxon>
        <taxon>Fungi</taxon>
        <taxon>Dikarya</taxon>
        <taxon>Ascomycota</taxon>
        <taxon>Pezizomycotina</taxon>
        <taxon>Dothideomycetes</taxon>
        <taxon>Pleosporomycetidae</taxon>
        <taxon>Pleosporales</taxon>
        <taxon>Pleosporineae</taxon>
        <taxon>Phaeosphaeriaceae</taxon>
        <taxon>Ophiobolus</taxon>
    </lineage>
</organism>
<feature type="region of interest" description="Disordered" evidence="1">
    <location>
        <begin position="188"/>
        <end position="218"/>
    </location>
</feature>
<dbReference type="Proteomes" id="UP000799424">
    <property type="component" value="Unassembled WGS sequence"/>
</dbReference>
<name>A0A6A7AJV5_9PLEO</name>
<gene>
    <name evidence="2" type="ORF">CC86DRAFT_451006</name>
</gene>
<keyword evidence="3" id="KW-1185">Reference proteome</keyword>
<feature type="compositionally biased region" description="Polar residues" evidence="1">
    <location>
        <begin position="196"/>
        <end position="208"/>
    </location>
</feature>
<protein>
    <submittedName>
        <fullName evidence="2">Uncharacterized protein</fullName>
    </submittedName>
</protein>
<proteinExistence type="predicted"/>
<accession>A0A6A7AJV5</accession>
<reference evidence="2" key="1">
    <citation type="journal article" date="2020" name="Stud. Mycol.">
        <title>101 Dothideomycetes genomes: a test case for predicting lifestyles and emergence of pathogens.</title>
        <authorList>
            <person name="Haridas S."/>
            <person name="Albert R."/>
            <person name="Binder M."/>
            <person name="Bloem J."/>
            <person name="Labutti K."/>
            <person name="Salamov A."/>
            <person name="Andreopoulos B."/>
            <person name="Baker S."/>
            <person name="Barry K."/>
            <person name="Bills G."/>
            <person name="Bluhm B."/>
            <person name="Cannon C."/>
            <person name="Castanera R."/>
            <person name="Culley D."/>
            <person name="Daum C."/>
            <person name="Ezra D."/>
            <person name="Gonzalez J."/>
            <person name="Henrissat B."/>
            <person name="Kuo A."/>
            <person name="Liang C."/>
            <person name="Lipzen A."/>
            <person name="Lutzoni F."/>
            <person name="Magnuson J."/>
            <person name="Mondo S."/>
            <person name="Nolan M."/>
            <person name="Ohm R."/>
            <person name="Pangilinan J."/>
            <person name="Park H.-J."/>
            <person name="Ramirez L."/>
            <person name="Alfaro M."/>
            <person name="Sun H."/>
            <person name="Tritt A."/>
            <person name="Yoshinaga Y."/>
            <person name="Zwiers L.-H."/>
            <person name="Turgeon B."/>
            <person name="Goodwin S."/>
            <person name="Spatafora J."/>
            <person name="Crous P."/>
            <person name="Grigoriev I."/>
        </authorList>
    </citation>
    <scope>NUCLEOTIDE SEQUENCE</scope>
    <source>
        <strain evidence="2">CBS 113818</strain>
    </source>
</reference>
<evidence type="ECO:0000313" key="2">
    <source>
        <dbReference type="EMBL" id="KAF2833244.1"/>
    </source>
</evidence>
<evidence type="ECO:0000313" key="3">
    <source>
        <dbReference type="Proteomes" id="UP000799424"/>
    </source>
</evidence>
<dbReference type="AlphaFoldDB" id="A0A6A7AJV5"/>
<evidence type="ECO:0000256" key="1">
    <source>
        <dbReference type="SAM" id="MobiDB-lite"/>
    </source>
</evidence>
<dbReference type="EMBL" id="MU006216">
    <property type="protein sequence ID" value="KAF2833244.1"/>
    <property type="molecule type" value="Genomic_DNA"/>
</dbReference>